<feature type="non-terminal residue" evidence="2">
    <location>
        <position position="1"/>
    </location>
</feature>
<proteinExistence type="predicted"/>
<dbReference type="VEuPathDB" id="VectorBase:LDEU014114"/>
<evidence type="ECO:0000259" key="1">
    <source>
        <dbReference type="Pfam" id="PF17189"/>
    </source>
</evidence>
<dbReference type="Proteomes" id="UP000288716">
    <property type="component" value="Unassembled WGS sequence"/>
</dbReference>
<feature type="non-terminal residue" evidence="2">
    <location>
        <position position="74"/>
    </location>
</feature>
<name>A0A443R0Q2_9ACAR</name>
<gene>
    <name evidence="2" type="ORF">B4U80_11543</name>
</gene>
<accession>A0A443R0Q2</accession>
<organism evidence="2 3">
    <name type="scientific">Leptotrombidium deliense</name>
    <dbReference type="NCBI Taxonomy" id="299467"/>
    <lineage>
        <taxon>Eukaryota</taxon>
        <taxon>Metazoa</taxon>
        <taxon>Ecdysozoa</taxon>
        <taxon>Arthropoda</taxon>
        <taxon>Chelicerata</taxon>
        <taxon>Arachnida</taxon>
        <taxon>Acari</taxon>
        <taxon>Acariformes</taxon>
        <taxon>Trombidiformes</taxon>
        <taxon>Prostigmata</taxon>
        <taxon>Anystina</taxon>
        <taxon>Parasitengona</taxon>
        <taxon>Trombiculoidea</taxon>
        <taxon>Trombiculidae</taxon>
        <taxon>Leptotrombidium</taxon>
    </lineage>
</organism>
<comment type="caution">
    <text evidence="2">The sequence shown here is derived from an EMBL/GenBank/DDBJ whole genome shotgun (WGS) entry which is preliminary data.</text>
</comment>
<keyword evidence="3" id="KW-1185">Reference proteome</keyword>
<dbReference type="InterPro" id="IPR033452">
    <property type="entry name" value="GH30_C"/>
</dbReference>
<sequence length="74" mass="8655">KFIKRSSRRVQFKEQKSILTNPTISTVFRTPDNEIVLVVLNPMNHRVNYSIYDPQNGISTLTLSENSIYTLIWK</sequence>
<protein>
    <recommendedName>
        <fullName evidence="1">Glycosyl hydrolase family 30 beta sandwich domain-containing protein</fullName>
    </recommendedName>
</protein>
<reference evidence="2 3" key="1">
    <citation type="journal article" date="2018" name="Gigascience">
        <title>Genomes of trombidid mites reveal novel predicted allergens and laterally-transferred genes associated with secondary metabolism.</title>
        <authorList>
            <person name="Dong X."/>
            <person name="Chaisiri K."/>
            <person name="Xia D."/>
            <person name="Armstrong S.D."/>
            <person name="Fang Y."/>
            <person name="Donnelly M.J."/>
            <person name="Kadowaki T."/>
            <person name="McGarry J.W."/>
            <person name="Darby A.C."/>
            <person name="Makepeace B.L."/>
        </authorList>
    </citation>
    <scope>NUCLEOTIDE SEQUENCE [LARGE SCALE GENOMIC DNA]</scope>
    <source>
        <strain evidence="2">UoL-UT</strain>
    </source>
</reference>
<evidence type="ECO:0000313" key="2">
    <source>
        <dbReference type="EMBL" id="RWS08833.1"/>
    </source>
</evidence>
<dbReference type="InterPro" id="IPR013780">
    <property type="entry name" value="Glyco_hydro_b"/>
</dbReference>
<dbReference type="Gene3D" id="2.60.40.1180">
    <property type="entry name" value="Golgi alpha-mannosidase II"/>
    <property type="match status" value="1"/>
</dbReference>
<dbReference type="AlphaFoldDB" id="A0A443R0Q2"/>
<feature type="domain" description="Glycosyl hydrolase family 30 beta sandwich" evidence="1">
    <location>
        <begin position="8"/>
        <end position="71"/>
    </location>
</feature>
<dbReference type="Pfam" id="PF17189">
    <property type="entry name" value="Glyco_hydro_30C"/>
    <property type="match status" value="1"/>
</dbReference>
<evidence type="ECO:0000313" key="3">
    <source>
        <dbReference type="Proteomes" id="UP000288716"/>
    </source>
</evidence>
<dbReference type="EMBL" id="NCKV01050454">
    <property type="protein sequence ID" value="RWS08833.1"/>
    <property type="molecule type" value="Genomic_DNA"/>
</dbReference>